<sequence length="145" mass="15331">MAFLQEGEAGVQEDHRHDGAGQRAGPGDVAERGGDPQQQRQRLSELPEHLPGPLPTPASRQHVRPVHDLAPFGLPAGQPSARRAQVTQEPVHGASRIDLVGAGGGWLLTLHTCSRPRNRADDHTSGHHGGGGVPTPQHPPEVDAD</sequence>
<proteinExistence type="predicted"/>
<dbReference type="AlphaFoldDB" id="A0A644Z4M5"/>
<comment type="caution">
    <text evidence="2">The sequence shown here is derived from an EMBL/GenBank/DDBJ whole genome shotgun (WGS) entry which is preliminary data.</text>
</comment>
<organism evidence="2">
    <name type="scientific">bioreactor metagenome</name>
    <dbReference type="NCBI Taxonomy" id="1076179"/>
    <lineage>
        <taxon>unclassified sequences</taxon>
        <taxon>metagenomes</taxon>
        <taxon>ecological metagenomes</taxon>
    </lineage>
</organism>
<name>A0A644Z4M5_9ZZZZ</name>
<evidence type="ECO:0000256" key="1">
    <source>
        <dbReference type="SAM" id="MobiDB-lite"/>
    </source>
</evidence>
<evidence type="ECO:0000313" key="2">
    <source>
        <dbReference type="EMBL" id="MPM35865.1"/>
    </source>
</evidence>
<feature type="region of interest" description="Disordered" evidence="1">
    <location>
        <begin position="116"/>
        <end position="145"/>
    </location>
</feature>
<accession>A0A644Z4M5</accession>
<dbReference type="EMBL" id="VSSQ01007422">
    <property type="protein sequence ID" value="MPM35865.1"/>
    <property type="molecule type" value="Genomic_DNA"/>
</dbReference>
<reference evidence="2" key="1">
    <citation type="submission" date="2019-08" db="EMBL/GenBank/DDBJ databases">
        <authorList>
            <person name="Kucharzyk K."/>
            <person name="Murdoch R.W."/>
            <person name="Higgins S."/>
            <person name="Loffler F."/>
        </authorList>
    </citation>
    <scope>NUCLEOTIDE SEQUENCE</scope>
</reference>
<protein>
    <submittedName>
        <fullName evidence="2">Uncharacterized protein</fullName>
    </submittedName>
</protein>
<gene>
    <name evidence="2" type="ORF">SDC9_82459</name>
</gene>
<feature type="region of interest" description="Disordered" evidence="1">
    <location>
        <begin position="1"/>
        <end position="90"/>
    </location>
</feature>